<reference evidence="1 2" key="1">
    <citation type="submission" date="2013-05" db="EMBL/GenBank/DDBJ databases">
        <authorList>
            <person name="Harkins D.M."/>
            <person name="Durkin A.S."/>
            <person name="Brinkac L.M."/>
            <person name="Haft D.H."/>
            <person name="Selengut J.D."/>
            <person name="Sanka R."/>
            <person name="DePew J."/>
            <person name="Purushe J."/>
            <person name="Hartskeerl R.A."/>
            <person name="Ahmed A."/>
            <person name="van der Linden H."/>
            <person name="Goris M.G.A."/>
            <person name="Vinetz J.M."/>
            <person name="Sutton G.G."/>
            <person name="Nierman W.C."/>
            <person name="Fouts D.E."/>
        </authorList>
    </citation>
    <scope>NUCLEOTIDE SEQUENCE [LARGE SCALE GENOMIC DNA]</scope>
    <source>
        <strain evidence="1 2">CZ214</strain>
    </source>
</reference>
<evidence type="ECO:0000313" key="2">
    <source>
        <dbReference type="Proteomes" id="UP000015442"/>
    </source>
</evidence>
<comment type="caution">
    <text evidence="1">The sequence shown here is derived from an EMBL/GenBank/DDBJ whole genome shotgun (WGS) entry which is preliminary data.</text>
</comment>
<dbReference type="EMBL" id="AKWY02000010">
    <property type="protein sequence ID" value="EQA72936.1"/>
    <property type="molecule type" value="Genomic_DNA"/>
</dbReference>
<protein>
    <submittedName>
        <fullName evidence="1">Uncharacterized protein</fullName>
    </submittedName>
</protein>
<accession>T0H0B6</accession>
<sequence>MEFFDNSNIQKVNFLKVANTNTIYLQLQTKRQQVTQIRNCFSKLGDSILL</sequence>
<proteinExistence type="predicted"/>
<dbReference type="AlphaFoldDB" id="T0H0B6"/>
<organism evidence="1 2">
    <name type="scientific">Leptospira noguchii serovar Panama str. CZ214</name>
    <dbReference type="NCBI Taxonomy" id="1001595"/>
    <lineage>
        <taxon>Bacteria</taxon>
        <taxon>Pseudomonadati</taxon>
        <taxon>Spirochaetota</taxon>
        <taxon>Spirochaetia</taxon>
        <taxon>Leptospirales</taxon>
        <taxon>Leptospiraceae</taxon>
        <taxon>Leptospira</taxon>
    </lineage>
</organism>
<gene>
    <name evidence="1" type="ORF">LEP1GSC059_1447</name>
</gene>
<name>T0H0B6_9LEPT</name>
<evidence type="ECO:0000313" key="1">
    <source>
        <dbReference type="EMBL" id="EQA72936.1"/>
    </source>
</evidence>
<dbReference type="Proteomes" id="UP000015442">
    <property type="component" value="Unassembled WGS sequence"/>
</dbReference>